<protein>
    <recommendedName>
        <fullName evidence="8">Adenylate kinase isoenzyme 5</fullName>
    </recommendedName>
</protein>
<proteinExistence type="inferred from homology"/>
<keyword evidence="3 4" id="KW-0418">Kinase</keyword>
<evidence type="ECO:0000256" key="1">
    <source>
        <dbReference type="ARBA" id="ARBA00022679"/>
    </source>
</evidence>
<evidence type="ECO:0008006" key="8">
    <source>
        <dbReference type="Google" id="ProtNLM"/>
    </source>
</evidence>
<evidence type="ECO:0000256" key="4">
    <source>
        <dbReference type="RuleBase" id="RU003330"/>
    </source>
</evidence>
<dbReference type="OrthoDB" id="6436361at2759"/>
<sequence length="581" mass="64408">MGICLDTEQSDGSQTFEEGRETWANNSPRATANVTTPPAGKFPMHNGSNIHFESPKVPVIFILGGPGSGKVTHCDSLMQEKKGVTHINMTDLLQQYAIGNDMPDFGLLSSKTVTEVLMLEMKMAPNAKTYLVSGYPRNMRDVVEYSEKIQSVQGVILISWRQKVLERQIDYGAKLGQVVLSLARMELNNFYKNVIPVAEYFDQSNMLISINGERVPSDVYQDFKAAVIRILGMQDNPPVFLNGKVAPVPDNVVTTELPQVSMPSTTQIPPVPRSQQLQQSPDRPQTRVISVNPSTPNFRSPTKAYPPVLWVIGGPGSNKAALSASVATEIGWEHVSLGKILRSIADQPDAKKNKEVAKLRDCISNGELVPEDIIVKYVEKIMVDNMEKEGLILDGYPRDMEQVTEFELRFKQKPAIILLDCSKLQLGRGRLDDSVTAFRRRLEIFRQSSLPMLRAMDSIGRLTIVDGDTDTTPVQQDFKNVVKEHIDYLKSQSQEHEMVTQNGHIPNGHAISNGHVPQDTQLLDLEDEEPLETISKRVSNGINGVNGVNHMANGHVKNIANGVVRNGLPNYSQVAEIEGHM</sequence>
<evidence type="ECO:0000313" key="6">
    <source>
        <dbReference type="EMBL" id="CAH1108772.1"/>
    </source>
</evidence>
<evidence type="ECO:0000256" key="5">
    <source>
        <dbReference type="SAM" id="MobiDB-lite"/>
    </source>
</evidence>
<organism evidence="6 7">
    <name type="scientific">Psylliodes chrysocephalus</name>
    <dbReference type="NCBI Taxonomy" id="3402493"/>
    <lineage>
        <taxon>Eukaryota</taxon>
        <taxon>Metazoa</taxon>
        <taxon>Ecdysozoa</taxon>
        <taxon>Arthropoda</taxon>
        <taxon>Hexapoda</taxon>
        <taxon>Insecta</taxon>
        <taxon>Pterygota</taxon>
        <taxon>Neoptera</taxon>
        <taxon>Endopterygota</taxon>
        <taxon>Coleoptera</taxon>
        <taxon>Polyphaga</taxon>
        <taxon>Cucujiformia</taxon>
        <taxon>Chrysomeloidea</taxon>
        <taxon>Chrysomelidae</taxon>
        <taxon>Galerucinae</taxon>
        <taxon>Alticini</taxon>
        <taxon>Psylliodes</taxon>
    </lineage>
</organism>
<keyword evidence="2" id="KW-0547">Nucleotide-binding</keyword>
<comment type="similarity">
    <text evidence="4">Belongs to the adenylate kinase family.</text>
</comment>
<evidence type="ECO:0000256" key="2">
    <source>
        <dbReference type="ARBA" id="ARBA00022741"/>
    </source>
</evidence>
<accession>A0A9P0GGV6</accession>
<dbReference type="Gene3D" id="3.40.50.300">
    <property type="entry name" value="P-loop containing nucleotide triphosphate hydrolases"/>
    <property type="match status" value="2"/>
</dbReference>
<feature type="compositionally biased region" description="Polar residues" evidence="5">
    <location>
        <begin position="23"/>
        <end position="32"/>
    </location>
</feature>
<gene>
    <name evidence="6" type="ORF">PSYICH_LOCUS9624</name>
</gene>
<dbReference type="InterPro" id="IPR033690">
    <property type="entry name" value="Adenylat_kinase_CS"/>
</dbReference>
<dbReference type="PROSITE" id="PS00113">
    <property type="entry name" value="ADENYLATE_KINASE"/>
    <property type="match status" value="1"/>
</dbReference>
<feature type="region of interest" description="Disordered" evidence="5">
    <location>
        <begin position="1"/>
        <end position="32"/>
    </location>
</feature>
<dbReference type="Proteomes" id="UP001153636">
    <property type="component" value="Chromosome 3"/>
</dbReference>
<feature type="region of interest" description="Disordered" evidence="5">
    <location>
        <begin position="258"/>
        <end position="285"/>
    </location>
</feature>
<dbReference type="GO" id="GO:0006139">
    <property type="term" value="P:nucleobase-containing compound metabolic process"/>
    <property type="evidence" value="ECO:0007669"/>
    <property type="project" value="InterPro"/>
</dbReference>
<dbReference type="SUPFAM" id="SSF52540">
    <property type="entry name" value="P-loop containing nucleoside triphosphate hydrolases"/>
    <property type="match status" value="2"/>
</dbReference>
<evidence type="ECO:0000256" key="3">
    <source>
        <dbReference type="ARBA" id="ARBA00022777"/>
    </source>
</evidence>
<name>A0A9P0GGV6_9CUCU</name>
<dbReference type="InterPro" id="IPR027417">
    <property type="entry name" value="P-loop_NTPase"/>
</dbReference>
<dbReference type="AlphaFoldDB" id="A0A9P0GGV6"/>
<keyword evidence="1 4" id="KW-0808">Transferase</keyword>
<dbReference type="CDD" id="cd01428">
    <property type="entry name" value="ADK"/>
    <property type="match status" value="1"/>
</dbReference>
<keyword evidence="7" id="KW-1185">Reference proteome</keyword>
<dbReference type="EMBL" id="OV651815">
    <property type="protein sequence ID" value="CAH1108772.1"/>
    <property type="molecule type" value="Genomic_DNA"/>
</dbReference>
<evidence type="ECO:0000313" key="7">
    <source>
        <dbReference type="Proteomes" id="UP001153636"/>
    </source>
</evidence>
<dbReference type="PRINTS" id="PR00094">
    <property type="entry name" value="ADENYLTKNASE"/>
</dbReference>
<reference evidence="6" key="1">
    <citation type="submission" date="2022-01" db="EMBL/GenBank/DDBJ databases">
        <authorList>
            <person name="King R."/>
        </authorList>
    </citation>
    <scope>NUCLEOTIDE SEQUENCE</scope>
</reference>
<dbReference type="InterPro" id="IPR000850">
    <property type="entry name" value="Adenylat/UMP-CMP_kin"/>
</dbReference>
<dbReference type="Pfam" id="PF00406">
    <property type="entry name" value="ADK"/>
    <property type="match status" value="2"/>
</dbReference>
<dbReference type="GO" id="GO:0005524">
    <property type="term" value="F:ATP binding"/>
    <property type="evidence" value="ECO:0007669"/>
    <property type="project" value="InterPro"/>
</dbReference>
<dbReference type="GO" id="GO:0019205">
    <property type="term" value="F:nucleobase-containing compound kinase activity"/>
    <property type="evidence" value="ECO:0007669"/>
    <property type="project" value="InterPro"/>
</dbReference>
<dbReference type="PANTHER" id="PTHR23359">
    <property type="entry name" value="NUCLEOTIDE KINASE"/>
    <property type="match status" value="1"/>
</dbReference>